<gene>
    <name evidence="5" type="ORF">FO442_03410</name>
</gene>
<keyword evidence="1" id="KW-0175">Coiled coil</keyword>
<evidence type="ECO:0000259" key="4">
    <source>
        <dbReference type="Pfam" id="PF13600"/>
    </source>
</evidence>
<dbReference type="Pfam" id="PF13600">
    <property type="entry name" value="DUF4140"/>
    <property type="match status" value="1"/>
</dbReference>
<evidence type="ECO:0000259" key="3">
    <source>
        <dbReference type="Pfam" id="PF13598"/>
    </source>
</evidence>
<dbReference type="NCBIfam" id="TIGR02231">
    <property type="entry name" value="mucoidy inhibitor MuiA family protein"/>
    <property type="match status" value="1"/>
</dbReference>
<feature type="domain" description="DUF4139" evidence="3">
    <location>
        <begin position="234"/>
        <end position="550"/>
    </location>
</feature>
<protein>
    <submittedName>
        <fullName evidence="5">DUF4139 domain-containing protein</fullName>
    </submittedName>
</protein>
<proteinExistence type="predicted"/>
<dbReference type="PANTHER" id="PTHR31005:SF8">
    <property type="entry name" value="DUF4139 DOMAIN-CONTAINING PROTEIN"/>
    <property type="match status" value="1"/>
</dbReference>
<keyword evidence="6" id="KW-1185">Reference proteome</keyword>
<feature type="domain" description="DUF4140" evidence="4">
    <location>
        <begin position="33"/>
        <end position="140"/>
    </location>
</feature>
<accession>A0A556N859</accession>
<evidence type="ECO:0000313" key="6">
    <source>
        <dbReference type="Proteomes" id="UP000316008"/>
    </source>
</evidence>
<evidence type="ECO:0000256" key="1">
    <source>
        <dbReference type="SAM" id="Coils"/>
    </source>
</evidence>
<organism evidence="5 6">
    <name type="scientific">Fluviicola chungangensis</name>
    <dbReference type="NCBI Taxonomy" id="2597671"/>
    <lineage>
        <taxon>Bacteria</taxon>
        <taxon>Pseudomonadati</taxon>
        <taxon>Bacteroidota</taxon>
        <taxon>Flavobacteriia</taxon>
        <taxon>Flavobacteriales</taxon>
        <taxon>Crocinitomicaceae</taxon>
        <taxon>Fluviicola</taxon>
    </lineage>
</organism>
<dbReference type="InterPro" id="IPR025554">
    <property type="entry name" value="DUF4140"/>
</dbReference>
<dbReference type="Pfam" id="PF13598">
    <property type="entry name" value="DUF4139"/>
    <property type="match status" value="1"/>
</dbReference>
<reference evidence="5 6" key="1">
    <citation type="submission" date="2019-07" db="EMBL/GenBank/DDBJ databases">
        <authorList>
            <person name="Huq M.A."/>
        </authorList>
    </citation>
    <scope>NUCLEOTIDE SEQUENCE [LARGE SCALE GENOMIC DNA]</scope>
    <source>
        <strain evidence="5 6">MAH-3</strain>
    </source>
</reference>
<feature type="chain" id="PRO_5022003490" evidence="2">
    <location>
        <begin position="20"/>
        <end position="557"/>
    </location>
</feature>
<dbReference type="InterPro" id="IPR011935">
    <property type="entry name" value="CHP02231"/>
</dbReference>
<dbReference type="EMBL" id="VLPL01000001">
    <property type="protein sequence ID" value="TSJ48199.1"/>
    <property type="molecule type" value="Genomic_DNA"/>
</dbReference>
<keyword evidence="2" id="KW-0732">Signal</keyword>
<dbReference type="AlphaFoldDB" id="A0A556N859"/>
<evidence type="ECO:0000256" key="2">
    <source>
        <dbReference type="SAM" id="SignalP"/>
    </source>
</evidence>
<evidence type="ECO:0000313" key="5">
    <source>
        <dbReference type="EMBL" id="TSJ48199.1"/>
    </source>
</evidence>
<dbReference type="Proteomes" id="UP000316008">
    <property type="component" value="Unassembled WGS sequence"/>
</dbReference>
<feature type="signal peptide" evidence="2">
    <location>
        <begin position="1"/>
        <end position="19"/>
    </location>
</feature>
<dbReference type="OrthoDB" id="634585at2"/>
<comment type="caution">
    <text evidence="5">The sequence shown here is derived from an EMBL/GenBank/DDBJ whole genome shotgun (WGS) entry which is preliminary data.</text>
</comment>
<sequence>MKRVVIVLLAILPSFGSLAANDKEIIKSSISEVTVYTNGAQIYRKANFNVKPGITELIIEGVSPNIDPKSLQVKAFGNVVLIDSKYQVYYPEPEKIKLEGLPLKIRKDINLLQDSISTIQFDIKEIQDEIDVLNTSKTILTNNGAIRGQGKVNDSIQLLKQAMDYYQLKMNEINKKLQLLNKRLKAKNGILQEMNARMVDLQNYQSSNAPKVPAGPIHRIIVTLQSKEVVAGRLAVSYLASGASWIPTYDIRSEITSGKVNLAYKANIQQNTGEEWNDVQLTLSTNDPYQNKIKPDLHPWYVDYYNFEAINGRMNSYGLTAAPSVSYEKKATSNAVGAMDLESETAANFTTVINRVLSAEYKIDLPYTIESNDESHLVLVRNVDLTANYRYYTVPKIDPGVFLVAEVLKLEDLQLVPANANIFFDGTYIGETYIDPTTMNDTLKLSLGKDPNILAKRILLKKDYKEKVIGNDIERTYAYEISVKNLKANTVELVIEDQVPVTSNGEIVIEAINTGKANYDKTTGKLTWTIDLKTKVTDKFTYSFKIKYPKDRNVILQ</sequence>
<name>A0A556N859_9FLAO</name>
<dbReference type="InterPro" id="IPR037291">
    <property type="entry name" value="DUF4139"/>
</dbReference>
<dbReference type="PANTHER" id="PTHR31005">
    <property type="entry name" value="DUF4139 DOMAIN-CONTAINING PROTEIN"/>
    <property type="match status" value="1"/>
</dbReference>
<dbReference type="RefSeq" id="WP_144331734.1">
    <property type="nucleotide sequence ID" value="NZ_VLPL01000001.1"/>
</dbReference>
<feature type="coiled-coil region" evidence="1">
    <location>
        <begin position="123"/>
        <end position="197"/>
    </location>
</feature>